<feature type="compositionally biased region" description="Basic and acidic residues" evidence="8">
    <location>
        <begin position="248"/>
        <end position="259"/>
    </location>
</feature>
<keyword evidence="6 9" id="KW-1133">Transmembrane helix</keyword>
<dbReference type="PANTHER" id="PTHR34979">
    <property type="entry name" value="INNER MEMBRANE PROTEIN YGAZ"/>
    <property type="match status" value="1"/>
</dbReference>
<feature type="region of interest" description="Disordered" evidence="8">
    <location>
        <begin position="243"/>
        <end position="301"/>
    </location>
</feature>
<evidence type="ECO:0000313" key="11">
    <source>
        <dbReference type="Proteomes" id="UP001064879"/>
    </source>
</evidence>
<feature type="transmembrane region" description="Helical" evidence="9">
    <location>
        <begin position="142"/>
        <end position="162"/>
    </location>
</feature>
<feature type="transmembrane region" description="Helical" evidence="9">
    <location>
        <begin position="198"/>
        <end position="216"/>
    </location>
</feature>
<evidence type="ECO:0000256" key="5">
    <source>
        <dbReference type="ARBA" id="ARBA00022692"/>
    </source>
</evidence>
<dbReference type="Proteomes" id="UP001064879">
    <property type="component" value="Chromosome"/>
</dbReference>
<name>A0ABY5SLU9_9MICO</name>
<dbReference type="InterPro" id="IPR011606">
    <property type="entry name" value="Brnchd-chn_aa_trnsp_permease"/>
</dbReference>
<keyword evidence="3" id="KW-0813">Transport</keyword>
<keyword evidence="5 9" id="KW-0812">Transmembrane</keyword>
<evidence type="ECO:0000256" key="1">
    <source>
        <dbReference type="ARBA" id="ARBA00004651"/>
    </source>
</evidence>
<evidence type="ECO:0000313" key="10">
    <source>
        <dbReference type="EMBL" id="UVI35520.1"/>
    </source>
</evidence>
<feature type="transmembrane region" description="Helical" evidence="9">
    <location>
        <begin position="28"/>
        <end position="49"/>
    </location>
</feature>
<keyword evidence="11" id="KW-1185">Reference proteome</keyword>
<dbReference type="PANTHER" id="PTHR34979:SF1">
    <property type="entry name" value="INNER MEMBRANE PROTEIN YGAZ"/>
    <property type="match status" value="1"/>
</dbReference>
<feature type="transmembrane region" description="Helical" evidence="9">
    <location>
        <begin position="222"/>
        <end position="238"/>
    </location>
</feature>
<evidence type="ECO:0000256" key="4">
    <source>
        <dbReference type="ARBA" id="ARBA00022475"/>
    </source>
</evidence>
<proteinExistence type="inferred from homology"/>
<dbReference type="EMBL" id="CP093443">
    <property type="protein sequence ID" value="UVI35520.1"/>
    <property type="molecule type" value="Genomic_DNA"/>
</dbReference>
<dbReference type="Pfam" id="PF03591">
    <property type="entry name" value="AzlC"/>
    <property type="match status" value="1"/>
</dbReference>
<gene>
    <name evidence="10" type="ORF">L1F31_15555</name>
</gene>
<evidence type="ECO:0000256" key="3">
    <source>
        <dbReference type="ARBA" id="ARBA00022448"/>
    </source>
</evidence>
<evidence type="ECO:0000256" key="9">
    <source>
        <dbReference type="SAM" id="Phobius"/>
    </source>
</evidence>
<protein>
    <submittedName>
        <fullName evidence="10">AzlC family ABC transporter permease</fullName>
    </submittedName>
</protein>
<comment type="subcellular location">
    <subcellularLocation>
        <location evidence="1">Cell membrane</location>
        <topology evidence="1">Multi-pass membrane protein</topology>
    </subcellularLocation>
</comment>
<reference evidence="10" key="1">
    <citation type="submission" date="2022-03" db="EMBL/GenBank/DDBJ databases">
        <title>Brevibacterium spongiae sp. nov., isolated from marine sponge.</title>
        <authorList>
            <person name="Li Z."/>
            <person name="Zhang M."/>
        </authorList>
    </citation>
    <scope>NUCLEOTIDE SEQUENCE</scope>
    <source>
        <strain evidence="10">WHS-Z9</strain>
    </source>
</reference>
<keyword evidence="7 9" id="KW-0472">Membrane</keyword>
<accession>A0ABY5SLU9</accession>
<comment type="similarity">
    <text evidence="2">Belongs to the AzlC family.</text>
</comment>
<evidence type="ECO:0000256" key="8">
    <source>
        <dbReference type="SAM" id="MobiDB-lite"/>
    </source>
</evidence>
<feature type="transmembrane region" description="Helical" evidence="9">
    <location>
        <begin position="61"/>
        <end position="94"/>
    </location>
</feature>
<evidence type="ECO:0000256" key="2">
    <source>
        <dbReference type="ARBA" id="ARBA00010735"/>
    </source>
</evidence>
<evidence type="ECO:0000256" key="6">
    <source>
        <dbReference type="ARBA" id="ARBA00022989"/>
    </source>
</evidence>
<organism evidence="10 11">
    <name type="scientific">Brevibacterium spongiae</name>
    <dbReference type="NCBI Taxonomy" id="2909672"/>
    <lineage>
        <taxon>Bacteria</taxon>
        <taxon>Bacillati</taxon>
        <taxon>Actinomycetota</taxon>
        <taxon>Actinomycetes</taxon>
        <taxon>Micrococcales</taxon>
        <taxon>Brevibacteriaceae</taxon>
        <taxon>Brevibacterium</taxon>
    </lineage>
</organism>
<evidence type="ECO:0000256" key="7">
    <source>
        <dbReference type="ARBA" id="ARBA00023136"/>
    </source>
</evidence>
<feature type="compositionally biased region" description="Basic and acidic residues" evidence="8">
    <location>
        <begin position="271"/>
        <end position="282"/>
    </location>
</feature>
<feature type="transmembrane region" description="Helical" evidence="9">
    <location>
        <begin position="174"/>
        <end position="191"/>
    </location>
</feature>
<dbReference type="RefSeq" id="WP_265418145.1">
    <property type="nucleotide sequence ID" value="NZ_CP093443.1"/>
</dbReference>
<keyword evidence="4" id="KW-1003">Cell membrane</keyword>
<sequence length="301" mass="32033">MGSLFRTAERARSQTRQRGVERTLPGSIYRAVAIVTVTIIAVALSYGAISAVSGFAWWQTLLLAMFALGGAAEFTFVGVIAAGGAPILAVLAGLLVNSRNFAFGVAVGPFFPQDWRALIASHWINDESTAISRMGQNDRAKWHAFLLMGAAIALMWPSGAMAGQWLGNVIDADMLGLDAAFPIILFCLIRGDLKNRVTLSLTLAGIIVAVCLTPVLPLGLGAVTSLSVFVFVAAGWAVRSMRRRRGTHHEAQHETRDRLMTGTADVGHSAGRHDAERSEPGHHGSGLHGSDHSSAAGEDRR</sequence>